<evidence type="ECO:0000256" key="7">
    <source>
        <dbReference type="ARBA" id="ARBA00022777"/>
    </source>
</evidence>
<keyword evidence="6 10" id="KW-0812">Transmembrane</keyword>
<comment type="catalytic activity">
    <reaction evidence="1">
        <text>ATP + protein L-histidine = ADP + protein N-phospho-L-histidine.</text>
        <dbReference type="EC" id="2.7.13.3"/>
    </reaction>
</comment>
<dbReference type="InterPro" id="IPR013727">
    <property type="entry name" value="2CSK_N"/>
</dbReference>
<dbReference type="InterPro" id="IPR003594">
    <property type="entry name" value="HATPase_dom"/>
</dbReference>
<evidence type="ECO:0000256" key="9">
    <source>
        <dbReference type="ARBA" id="ARBA00023136"/>
    </source>
</evidence>
<dbReference type="Pfam" id="PF08521">
    <property type="entry name" value="2CSK_N"/>
    <property type="match status" value="1"/>
</dbReference>
<keyword evidence="13" id="KW-1185">Reference proteome</keyword>
<dbReference type="Gene3D" id="3.30.565.10">
    <property type="entry name" value="Histidine kinase-like ATPase, C-terminal domain"/>
    <property type="match status" value="1"/>
</dbReference>
<comment type="caution">
    <text evidence="12">The sequence shown here is derived from an EMBL/GenBank/DDBJ whole genome shotgun (WGS) entry which is preliminary data.</text>
</comment>
<evidence type="ECO:0000256" key="10">
    <source>
        <dbReference type="SAM" id="Phobius"/>
    </source>
</evidence>
<dbReference type="EC" id="2.7.13.3" evidence="3"/>
<comment type="subcellular location">
    <subcellularLocation>
        <location evidence="2">Membrane</location>
    </subcellularLocation>
</comment>
<dbReference type="AlphaFoldDB" id="A0A370UCY6"/>
<dbReference type="EMBL" id="QKRA01000001">
    <property type="protein sequence ID" value="RDL45657.1"/>
    <property type="molecule type" value="Genomic_DNA"/>
</dbReference>
<dbReference type="PANTHER" id="PTHR45436">
    <property type="entry name" value="SENSOR HISTIDINE KINASE YKOH"/>
    <property type="match status" value="1"/>
</dbReference>
<evidence type="ECO:0000256" key="5">
    <source>
        <dbReference type="ARBA" id="ARBA00022679"/>
    </source>
</evidence>
<dbReference type="SUPFAM" id="SSF55874">
    <property type="entry name" value="ATPase domain of HSP90 chaperone/DNA topoisomerase II/histidine kinase"/>
    <property type="match status" value="1"/>
</dbReference>
<dbReference type="PANTHER" id="PTHR45436:SF1">
    <property type="entry name" value="SENSOR PROTEIN QSEC"/>
    <property type="match status" value="1"/>
</dbReference>
<dbReference type="Proteomes" id="UP000254326">
    <property type="component" value="Unassembled WGS sequence"/>
</dbReference>
<evidence type="ECO:0000256" key="1">
    <source>
        <dbReference type="ARBA" id="ARBA00000085"/>
    </source>
</evidence>
<keyword evidence="7 12" id="KW-0418">Kinase</keyword>
<name>A0A370UCY6_9GAMM</name>
<feature type="domain" description="Histidine kinase" evidence="11">
    <location>
        <begin position="259"/>
        <end position="476"/>
    </location>
</feature>
<dbReference type="InterPro" id="IPR050428">
    <property type="entry name" value="TCS_sensor_his_kinase"/>
</dbReference>
<dbReference type="PRINTS" id="PR00344">
    <property type="entry name" value="BCTRLSENSOR"/>
</dbReference>
<dbReference type="InterPro" id="IPR036890">
    <property type="entry name" value="HATPase_C_sf"/>
</dbReference>
<dbReference type="GO" id="GO:0000155">
    <property type="term" value="F:phosphorelay sensor kinase activity"/>
    <property type="evidence" value="ECO:0007669"/>
    <property type="project" value="InterPro"/>
</dbReference>
<dbReference type="InterPro" id="IPR003661">
    <property type="entry name" value="HisK_dim/P_dom"/>
</dbReference>
<gene>
    <name evidence="12" type="ORF">DN730_00975</name>
</gene>
<dbReference type="SMART" id="SM00387">
    <property type="entry name" value="HATPase_c"/>
    <property type="match status" value="1"/>
</dbReference>
<evidence type="ECO:0000259" key="11">
    <source>
        <dbReference type="PROSITE" id="PS50109"/>
    </source>
</evidence>
<dbReference type="Gene3D" id="1.10.287.130">
    <property type="match status" value="1"/>
</dbReference>
<keyword evidence="8 10" id="KW-1133">Transmembrane helix</keyword>
<dbReference type="SUPFAM" id="SSF47384">
    <property type="entry name" value="Homodimeric domain of signal transducing histidine kinase"/>
    <property type="match status" value="1"/>
</dbReference>
<dbReference type="InterPro" id="IPR004358">
    <property type="entry name" value="Sig_transdc_His_kin-like_C"/>
</dbReference>
<protein>
    <recommendedName>
        <fullName evidence="3">histidine kinase</fullName>
        <ecNumber evidence="3">2.7.13.3</ecNumber>
    </recommendedName>
</protein>
<evidence type="ECO:0000256" key="8">
    <source>
        <dbReference type="ARBA" id="ARBA00022989"/>
    </source>
</evidence>
<dbReference type="SMART" id="SM00388">
    <property type="entry name" value="HisKA"/>
    <property type="match status" value="1"/>
</dbReference>
<sequence length="485" mass="54151">MSMIKAYLRQLRPTQSYSLRQRMLTRTALFMCAVLATLSVGVWHYANTSADYSYDRLLSSASVTMLDGINVAQDQVYIDLPYSAFEILQLAPEDKIYYAIYGPNGDFLSGYSDLPIAPTATQQEFEQPRYELHTYKDQKVRFIARHKRLSERSVAGNVTILLGQTTKARDEQMRDTLYAALTTLMVVMALALLVMWIAINRALSPLNWISSQLVSRSPMEEEQLPATRILEVAPLTHAINNYRQQWLGALAAMRDFIADASHQIRTAQATTKAQLEIALSSKDDVIDKQIVSDIYQDHSKLTRLTNQLLVHATIIHRGDRQEFSRLNVHTMLQEVITHAVRDYAHTDIEFEYIPSSDNIIILGDDIVLKEALRNVIDNAVVHGATSHSERHGVIRISLERSESIGYLQIEDNGPGIPKEQRSRALERFAKVGGNAHGSGLGLAIAQSAALAHHGQLTLSDGELGGLAVCFSLPLSQEPSHASFNR</sequence>
<feature type="transmembrane region" description="Helical" evidence="10">
    <location>
        <begin position="28"/>
        <end position="46"/>
    </location>
</feature>
<keyword evidence="5" id="KW-0808">Transferase</keyword>
<keyword evidence="4" id="KW-0597">Phosphoprotein</keyword>
<proteinExistence type="predicted"/>
<organism evidence="12 13">
    <name type="scientific">Marinomonas piezotolerans</name>
    <dbReference type="NCBI Taxonomy" id="2213058"/>
    <lineage>
        <taxon>Bacteria</taxon>
        <taxon>Pseudomonadati</taxon>
        <taxon>Pseudomonadota</taxon>
        <taxon>Gammaproteobacteria</taxon>
        <taxon>Oceanospirillales</taxon>
        <taxon>Oceanospirillaceae</taxon>
        <taxon>Marinomonas</taxon>
    </lineage>
</organism>
<evidence type="ECO:0000256" key="2">
    <source>
        <dbReference type="ARBA" id="ARBA00004370"/>
    </source>
</evidence>
<dbReference type="InterPro" id="IPR036097">
    <property type="entry name" value="HisK_dim/P_sf"/>
</dbReference>
<dbReference type="CDD" id="cd00075">
    <property type="entry name" value="HATPase"/>
    <property type="match status" value="1"/>
</dbReference>
<dbReference type="Pfam" id="PF02518">
    <property type="entry name" value="HATPase_c"/>
    <property type="match status" value="1"/>
</dbReference>
<dbReference type="PROSITE" id="PS50109">
    <property type="entry name" value="HIS_KIN"/>
    <property type="match status" value="1"/>
</dbReference>
<evidence type="ECO:0000256" key="6">
    <source>
        <dbReference type="ARBA" id="ARBA00022692"/>
    </source>
</evidence>
<reference evidence="12 13" key="1">
    <citation type="submission" date="2018-06" db="EMBL/GenBank/DDBJ databases">
        <title>Marinomonas sp. YLB-05 draft genome sequence.</title>
        <authorList>
            <person name="Yu L."/>
            <person name="Tang X."/>
        </authorList>
    </citation>
    <scope>NUCLEOTIDE SEQUENCE [LARGE SCALE GENOMIC DNA]</scope>
    <source>
        <strain evidence="12 13">YLB-05</strain>
    </source>
</reference>
<dbReference type="RefSeq" id="WP_115466246.1">
    <property type="nucleotide sequence ID" value="NZ_QKRA01000001.1"/>
</dbReference>
<dbReference type="OrthoDB" id="9809766at2"/>
<keyword evidence="9 10" id="KW-0472">Membrane</keyword>
<feature type="transmembrane region" description="Helical" evidence="10">
    <location>
        <begin position="177"/>
        <end position="199"/>
    </location>
</feature>
<evidence type="ECO:0000313" key="12">
    <source>
        <dbReference type="EMBL" id="RDL45657.1"/>
    </source>
</evidence>
<dbReference type="GO" id="GO:0005886">
    <property type="term" value="C:plasma membrane"/>
    <property type="evidence" value="ECO:0007669"/>
    <property type="project" value="TreeGrafter"/>
</dbReference>
<accession>A0A370UCY6</accession>
<evidence type="ECO:0000313" key="13">
    <source>
        <dbReference type="Proteomes" id="UP000254326"/>
    </source>
</evidence>
<evidence type="ECO:0000256" key="3">
    <source>
        <dbReference type="ARBA" id="ARBA00012438"/>
    </source>
</evidence>
<evidence type="ECO:0000256" key="4">
    <source>
        <dbReference type="ARBA" id="ARBA00022553"/>
    </source>
</evidence>
<dbReference type="CDD" id="cd00082">
    <property type="entry name" value="HisKA"/>
    <property type="match status" value="1"/>
</dbReference>
<dbReference type="InterPro" id="IPR005467">
    <property type="entry name" value="His_kinase_dom"/>
</dbReference>